<evidence type="ECO:0000313" key="4">
    <source>
        <dbReference type="Proteomes" id="UP000283543"/>
    </source>
</evidence>
<comment type="caution">
    <text evidence="3">The sequence shown here is derived from an EMBL/GenBank/DDBJ whole genome shotgun (WGS) entry which is preliminary data.</text>
</comment>
<name>A0A418C4B1_APHAT</name>
<protein>
    <submittedName>
        <fullName evidence="3">Uncharacterized protein</fullName>
    </submittedName>
</protein>
<organism evidence="3 4">
    <name type="scientific">Aphanomyces astaci</name>
    <name type="common">Crayfish plague agent</name>
    <dbReference type="NCBI Taxonomy" id="112090"/>
    <lineage>
        <taxon>Eukaryota</taxon>
        <taxon>Sar</taxon>
        <taxon>Stramenopiles</taxon>
        <taxon>Oomycota</taxon>
        <taxon>Saprolegniomycetes</taxon>
        <taxon>Saprolegniales</taxon>
        <taxon>Verrucalvaceae</taxon>
        <taxon>Aphanomyces</taxon>
    </lineage>
</organism>
<dbReference type="AlphaFoldDB" id="A0A418C4B1"/>
<dbReference type="Proteomes" id="UP000283543">
    <property type="component" value="Unassembled WGS sequence"/>
</dbReference>
<proteinExistence type="predicted"/>
<feature type="region of interest" description="Disordered" evidence="1">
    <location>
        <begin position="132"/>
        <end position="159"/>
    </location>
</feature>
<evidence type="ECO:0000313" key="3">
    <source>
        <dbReference type="EMBL" id="RHY63530.1"/>
    </source>
</evidence>
<sequence length="159" mass="17491">MTQWRESQRLSTSSSSSCLVKPRPTEVKVAIVPAPQDKVETKREYKGRIRVHIACSNQVGESMSSCVRVVQTWPGLVLLAIFVTGAIVLIATSAQRAHQASKDRAWVANELLFRNRSGTLLPSDILDSVIATPDDDGQVGNPKTYPASRTTHLEISNHR</sequence>
<evidence type="ECO:0000256" key="2">
    <source>
        <dbReference type="SAM" id="Phobius"/>
    </source>
</evidence>
<keyword evidence="2" id="KW-1133">Transmembrane helix</keyword>
<gene>
    <name evidence="3" type="ORF">DYB34_002368</name>
</gene>
<feature type="transmembrane region" description="Helical" evidence="2">
    <location>
        <begin position="73"/>
        <end position="94"/>
    </location>
</feature>
<reference evidence="3 4" key="1">
    <citation type="submission" date="2018-08" db="EMBL/GenBank/DDBJ databases">
        <title>Aphanomyces genome sequencing and annotation.</title>
        <authorList>
            <person name="Minardi D."/>
            <person name="Oidtmann B."/>
            <person name="Van Der Giezen M."/>
            <person name="Studholme D.J."/>
        </authorList>
    </citation>
    <scope>NUCLEOTIDE SEQUENCE [LARGE SCALE GENOMIC DNA]</scope>
    <source>
        <strain evidence="3 4">Si</strain>
    </source>
</reference>
<accession>A0A418C4B1</accession>
<keyword evidence="2" id="KW-0472">Membrane</keyword>
<evidence type="ECO:0000256" key="1">
    <source>
        <dbReference type="SAM" id="MobiDB-lite"/>
    </source>
</evidence>
<dbReference type="EMBL" id="QUTB01004195">
    <property type="protein sequence ID" value="RHY63530.1"/>
    <property type="molecule type" value="Genomic_DNA"/>
</dbReference>
<keyword evidence="2" id="KW-0812">Transmembrane</keyword>